<evidence type="ECO:0000256" key="1">
    <source>
        <dbReference type="ARBA" id="ARBA00004651"/>
    </source>
</evidence>
<keyword evidence="7 9" id="KW-0472">Membrane</keyword>
<evidence type="ECO:0000313" key="12">
    <source>
        <dbReference type="Proteomes" id="UP001469365"/>
    </source>
</evidence>
<dbReference type="PANTHER" id="PTHR43280">
    <property type="entry name" value="ARAC-FAMILY TRANSCRIPTIONAL REGULATOR"/>
    <property type="match status" value="1"/>
</dbReference>
<dbReference type="InterPro" id="IPR018060">
    <property type="entry name" value="HTH_AraC"/>
</dbReference>
<evidence type="ECO:0000256" key="9">
    <source>
        <dbReference type="SAM" id="Phobius"/>
    </source>
</evidence>
<dbReference type="InterPro" id="IPR009057">
    <property type="entry name" value="Homeodomain-like_sf"/>
</dbReference>
<protein>
    <submittedName>
        <fullName evidence="11">AraC family transcriptional regulator</fullName>
    </submittedName>
</protein>
<keyword evidence="2" id="KW-1003">Cell membrane</keyword>
<dbReference type="SUPFAM" id="SSF46689">
    <property type="entry name" value="Homeodomain-like"/>
    <property type="match status" value="1"/>
</dbReference>
<dbReference type="PROSITE" id="PS00041">
    <property type="entry name" value="HTH_ARAC_FAMILY_1"/>
    <property type="match status" value="1"/>
</dbReference>
<dbReference type="Gene3D" id="6.10.340.10">
    <property type="match status" value="1"/>
</dbReference>
<evidence type="ECO:0000256" key="8">
    <source>
        <dbReference type="ARBA" id="ARBA00023163"/>
    </source>
</evidence>
<dbReference type="SMART" id="SM00342">
    <property type="entry name" value="HTH_ARAC"/>
    <property type="match status" value="1"/>
</dbReference>
<dbReference type="Proteomes" id="UP001469365">
    <property type="component" value="Unassembled WGS sequence"/>
</dbReference>
<dbReference type="Pfam" id="PF02743">
    <property type="entry name" value="dCache_1"/>
    <property type="match status" value="1"/>
</dbReference>
<feature type="domain" description="HTH araC/xylS-type" evidence="10">
    <location>
        <begin position="682"/>
        <end position="781"/>
    </location>
</feature>
<keyword evidence="3 9" id="KW-0812">Transmembrane</keyword>
<evidence type="ECO:0000256" key="2">
    <source>
        <dbReference type="ARBA" id="ARBA00022475"/>
    </source>
</evidence>
<accession>A0ABU9DHC0</accession>
<organism evidence="11 12">
    <name type="scientific">Paenibacillus filicis</name>
    <dbReference type="NCBI Taxonomy" id="669464"/>
    <lineage>
        <taxon>Bacteria</taxon>
        <taxon>Bacillati</taxon>
        <taxon>Bacillota</taxon>
        <taxon>Bacilli</taxon>
        <taxon>Bacillales</taxon>
        <taxon>Paenibacillaceae</taxon>
        <taxon>Paenibacillus</taxon>
    </lineage>
</organism>
<dbReference type="InterPro" id="IPR018062">
    <property type="entry name" value="HTH_AraC-typ_CS"/>
</dbReference>
<evidence type="ECO:0000256" key="3">
    <source>
        <dbReference type="ARBA" id="ARBA00022692"/>
    </source>
</evidence>
<comment type="subcellular location">
    <subcellularLocation>
        <location evidence="1">Cell membrane</location>
        <topology evidence="1">Multi-pass membrane protein</topology>
    </subcellularLocation>
</comment>
<evidence type="ECO:0000256" key="7">
    <source>
        <dbReference type="ARBA" id="ARBA00023136"/>
    </source>
</evidence>
<gene>
    <name evidence="11" type="ORF">WMW72_10195</name>
</gene>
<dbReference type="Pfam" id="PF12833">
    <property type="entry name" value="HTH_18"/>
    <property type="match status" value="1"/>
</dbReference>
<feature type="transmembrane region" description="Helical" evidence="9">
    <location>
        <begin position="12"/>
        <end position="37"/>
    </location>
</feature>
<keyword evidence="12" id="KW-1185">Reference proteome</keyword>
<keyword evidence="4 9" id="KW-1133">Transmembrane helix</keyword>
<dbReference type="PROSITE" id="PS01124">
    <property type="entry name" value="HTH_ARAC_FAMILY_2"/>
    <property type="match status" value="1"/>
</dbReference>
<proteinExistence type="predicted"/>
<evidence type="ECO:0000313" key="11">
    <source>
        <dbReference type="EMBL" id="MEK8128273.1"/>
    </source>
</evidence>
<dbReference type="EMBL" id="JBBPCC010000005">
    <property type="protein sequence ID" value="MEK8128273.1"/>
    <property type="molecule type" value="Genomic_DNA"/>
</dbReference>
<dbReference type="Gene3D" id="1.10.10.60">
    <property type="entry name" value="Homeodomain-like"/>
    <property type="match status" value="2"/>
</dbReference>
<feature type="transmembrane region" description="Helical" evidence="9">
    <location>
        <begin position="309"/>
        <end position="331"/>
    </location>
</feature>
<evidence type="ECO:0000256" key="5">
    <source>
        <dbReference type="ARBA" id="ARBA00023015"/>
    </source>
</evidence>
<evidence type="ECO:0000256" key="4">
    <source>
        <dbReference type="ARBA" id="ARBA00022989"/>
    </source>
</evidence>
<dbReference type="InterPro" id="IPR033479">
    <property type="entry name" value="dCache_1"/>
</dbReference>
<keyword evidence="6" id="KW-0238">DNA-binding</keyword>
<sequence length="785" mass="90923">MDMIPFFKPNKYFTRIFIWITCITMIIISSFSALIYFHVENKVLNREYENSQKVLLQMKYNIDYLDTMIRNLTLSTYSNNDVKALMYLNEKETFEHLKVLNNLNSTLVANNPFIQSIYIYNNHKHVYYSTSDGIFHNDRQLEQTLKTYSNIPLLKAIVRNTEDNPTSTDKKDNTVLSYVMYENVDSQHHMDGAVILNIKLDWLLNNIKAINQMNDSVHSQLYVLDGNGQLIEADPTQSVTGTSFGASLKEAYEQSVMNQQAAPQETPGFFTKSINHEKYLISYIHMGNTGWTLLEAKPYDEVYSSLKQLLNTILFITLIILIVALLLSMSVSRGIYKPVKRLVEVTASMDDEGDRSLLPRTKDEFSYLTEVYQKSKERIHLEKKKNHGIMKLYFLRKLLFNSYSLNANEFDDLLRELNVSLVKEKPFLLCILRIDDYKRFLNSKSMVERELLRFAILNITTECMSQSFVVQMVDMKDDSFTMLLNVEDKEDDQEKLEQALQEAQSCIQRFYRLSVSTAVSNRIASYTEITAEYNKTVAHCDYRYVYGKGAVITQALIAEHTGGRVDIEQVLELERKFFDAVRKSDVGKALERLETLFSNLKKLPYTDVMYVNMHVVHHFKKVIYEMNQTREEPLSIHVNLIYRELYEAETLEEFKEHLVGILQAIGHEGKEAVGKGNIVAADTIREIVETNYSDTSLGASSLSSMLKLSAYKLGKISKEHFGMTIPEYINQVRLNKAVEWMENSKLSIQEIIRKVGIENESYFYKLFKAKFGTTPREYMAQRGHL</sequence>
<dbReference type="PANTHER" id="PTHR43280:SF2">
    <property type="entry name" value="HTH-TYPE TRANSCRIPTIONAL REGULATOR EXSA"/>
    <property type="match status" value="1"/>
</dbReference>
<reference evidence="11 12" key="1">
    <citation type="submission" date="2024-04" db="EMBL/GenBank/DDBJ databases">
        <title>draft genome sequnece of Paenibacillus filicis.</title>
        <authorList>
            <person name="Kim D.-U."/>
        </authorList>
    </citation>
    <scope>NUCLEOTIDE SEQUENCE [LARGE SCALE GENOMIC DNA]</scope>
    <source>
        <strain evidence="11 12">KACC14197</strain>
    </source>
</reference>
<evidence type="ECO:0000256" key="6">
    <source>
        <dbReference type="ARBA" id="ARBA00023125"/>
    </source>
</evidence>
<keyword evidence="5" id="KW-0805">Transcription regulation</keyword>
<dbReference type="Gene3D" id="3.30.450.20">
    <property type="entry name" value="PAS domain"/>
    <property type="match status" value="1"/>
</dbReference>
<dbReference type="RefSeq" id="WP_341415338.1">
    <property type="nucleotide sequence ID" value="NZ_JBBPCC010000005.1"/>
</dbReference>
<keyword evidence="8" id="KW-0804">Transcription</keyword>
<name>A0ABU9DHC0_9BACL</name>
<evidence type="ECO:0000259" key="10">
    <source>
        <dbReference type="PROSITE" id="PS01124"/>
    </source>
</evidence>
<comment type="caution">
    <text evidence="11">The sequence shown here is derived from an EMBL/GenBank/DDBJ whole genome shotgun (WGS) entry which is preliminary data.</text>
</comment>